<evidence type="ECO:0000313" key="2">
    <source>
        <dbReference type="Proteomes" id="UP001139450"/>
    </source>
</evidence>
<keyword evidence="2" id="KW-1185">Reference proteome</keyword>
<evidence type="ECO:0000313" key="1">
    <source>
        <dbReference type="EMBL" id="MCJ8208160.1"/>
    </source>
</evidence>
<sequence>MDLQAEKIALVKKILDVEDPDILNEVKHVLEQEEGDFWHYLPQHVKDGIEEGLRDVANGRYFSHEEVMKEFKSKYGSQH</sequence>
<comment type="caution">
    <text evidence="1">The sequence shown here is derived from an EMBL/GenBank/DDBJ whole genome shotgun (WGS) entry which is preliminary data.</text>
</comment>
<dbReference type="EMBL" id="JALJEJ010000001">
    <property type="protein sequence ID" value="MCJ8208160.1"/>
    <property type="molecule type" value="Genomic_DNA"/>
</dbReference>
<name>A0A9X1X0K7_9SPHI</name>
<accession>A0A9X1X0K7</accession>
<proteinExistence type="predicted"/>
<organism evidence="1 2">
    <name type="scientific">Mucilaginibacter straminoryzae</name>
    <dbReference type="NCBI Taxonomy" id="2932774"/>
    <lineage>
        <taxon>Bacteria</taxon>
        <taxon>Pseudomonadati</taxon>
        <taxon>Bacteroidota</taxon>
        <taxon>Sphingobacteriia</taxon>
        <taxon>Sphingobacteriales</taxon>
        <taxon>Sphingobacteriaceae</taxon>
        <taxon>Mucilaginibacter</taxon>
    </lineage>
</organism>
<reference evidence="1" key="1">
    <citation type="submission" date="2022-04" db="EMBL/GenBank/DDBJ databases">
        <title>Mucilaginibacter sp. RS28 isolated from freshwater.</title>
        <authorList>
            <person name="Ko S.-R."/>
        </authorList>
    </citation>
    <scope>NUCLEOTIDE SEQUENCE</scope>
    <source>
        <strain evidence="1">RS28</strain>
    </source>
</reference>
<gene>
    <name evidence="1" type="ORF">MUY27_00480</name>
</gene>
<dbReference type="AlphaFoldDB" id="A0A9X1X0K7"/>
<evidence type="ECO:0008006" key="3">
    <source>
        <dbReference type="Google" id="ProtNLM"/>
    </source>
</evidence>
<dbReference type="RefSeq" id="WP_245127996.1">
    <property type="nucleotide sequence ID" value="NZ_JALJEJ010000001.1"/>
</dbReference>
<protein>
    <recommendedName>
        <fullName evidence="3">Addiction module component</fullName>
    </recommendedName>
</protein>
<dbReference type="Proteomes" id="UP001139450">
    <property type="component" value="Unassembled WGS sequence"/>
</dbReference>